<dbReference type="Pfam" id="PF00126">
    <property type="entry name" value="HTH_1"/>
    <property type="match status" value="1"/>
</dbReference>
<dbReference type="InterPro" id="IPR036390">
    <property type="entry name" value="WH_DNA-bd_sf"/>
</dbReference>
<keyword evidence="7" id="KW-1185">Reference proteome</keyword>
<keyword evidence="4" id="KW-0804">Transcription</keyword>
<dbReference type="InterPro" id="IPR050950">
    <property type="entry name" value="HTH-type_LysR_regulators"/>
</dbReference>
<feature type="domain" description="HTH lysR-type" evidence="5">
    <location>
        <begin position="1"/>
        <end position="58"/>
    </location>
</feature>
<evidence type="ECO:0000259" key="5">
    <source>
        <dbReference type="PROSITE" id="PS50931"/>
    </source>
</evidence>
<keyword evidence="3" id="KW-0238">DNA-binding</keyword>
<dbReference type="RefSeq" id="WP_194213523.1">
    <property type="nucleotide sequence ID" value="NZ_CP061205.1"/>
</dbReference>
<evidence type="ECO:0000313" key="7">
    <source>
        <dbReference type="Proteomes" id="UP001595444"/>
    </source>
</evidence>
<dbReference type="PANTHER" id="PTHR30419">
    <property type="entry name" value="HTH-TYPE TRANSCRIPTIONAL REGULATOR YBHD"/>
    <property type="match status" value="1"/>
</dbReference>
<dbReference type="PANTHER" id="PTHR30419:SF8">
    <property type="entry name" value="NITROGEN ASSIMILATION TRANSCRIPTIONAL ACTIVATOR-RELATED"/>
    <property type="match status" value="1"/>
</dbReference>
<dbReference type="InterPro" id="IPR036388">
    <property type="entry name" value="WH-like_DNA-bd_sf"/>
</dbReference>
<dbReference type="EMBL" id="JBHRSL010000010">
    <property type="protein sequence ID" value="MFC3052836.1"/>
    <property type="molecule type" value="Genomic_DNA"/>
</dbReference>
<accession>A0ABV7D6U2</accession>
<dbReference type="PRINTS" id="PR00039">
    <property type="entry name" value="HTHLYSR"/>
</dbReference>
<dbReference type="Proteomes" id="UP001595444">
    <property type="component" value="Unassembled WGS sequence"/>
</dbReference>
<keyword evidence="2" id="KW-0805">Transcription regulation</keyword>
<evidence type="ECO:0000256" key="2">
    <source>
        <dbReference type="ARBA" id="ARBA00023015"/>
    </source>
</evidence>
<dbReference type="Pfam" id="PF03466">
    <property type="entry name" value="LysR_substrate"/>
    <property type="match status" value="1"/>
</dbReference>
<sequence length="315" mass="34388">MELRQLRYFKAIADAGSFVRGAQDLRVAQPALSRSIAKLEEEVESNLFVRHSSGVSLTDAGVRFYEHATEVLGSVRHLLEGMAAEDGVPRGVVTLGAPHSIQSKLVLPAVAGFLSQFPLCRLNLLQNSSPRLRKQVLEGSLDMAILPNVTESGMRITPLLVESICLICRKEDRAAFGDNIDVDDLLELPLILTGFPETLRLYIDRKFPHRSDDLNVRSEVNSSSMLVDLVVRKVGYGIAPCSVVAQRPEGELAFVPIKGLDVSWTIATNWSRCGLKAVEELEALIIRLVHDLVSKGDWPTAVLDSKASGGASLPL</sequence>
<comment type="caution">
    <text evidence="6">The sequence shown here is derived from an EMBL/GenBank/DDBJ whole genome shotgun (WGS) entry which is preliminary data.</text>
</comment>
<evidence type="ECO:0000256" key="1">
    <source>
        <dbReference type="ARBA" id="ARBA00009437"/>
    </source>
</evidence>
<evidence type="ECO:0000256" key="3">
    <source>
        <dbReference type="ARBA" id="ARBA00023125"/>
    </source>
</evidence>
<dbReference type="SUPFAM" id="SSF46785">
    <property type="entry name" value="Winged helix' DNA-binding domain"/>
    <property type="match status" value="1"/>
</dbReference>
<dbReference type="InterPro" id="IPR000847">
    <property type="entry name" value="LysR_HTH_N"/>
</dbReference>
<dbReference type="Gene3D" id="3.40.190.290">
    <property type="match status" value="1"/>
</dbReference>
<reference evidence="7" key="1">
    <citation type="journal article" date="2019" name="Int. J. Syst. Evol. Microbiol.">
        <title>The Global Catalogue of Microorganisms (GCM) 10K type strain sequencing project: providing services to taxonomists for standard genome sequencing and annotation.</title>
        <authorList>
            <consortium name="The Broad Institute Genomics Platform"/>
            <consortium name="The Broad Institute Genome Sequencing Center for Infectious Disease"/>
            <person name="Wu L."/>
            <person name="Ma J."/>
        </authorList>
    </citation>
    <scope>NUCLEOTIDE SEQUENCE [LARGE SCALE GENOMIC DNA]</scope>
    <source>
        <strain evidence="7">KCTC 62164</strain>
    </source>
</reference>
<dbReference type="PROSITE" id="PS50931">
    <property type="entry name" value="HTH_LYSR"/>
    <property type="match status" value="1"/>
</dbReference>
<name>A0ABV7D6U2_9PROT</name>
<proteinExistence type="inferred from homology"/>
<organism evidence="6 7">
    <name type="scientific">Kordiimonas pumila</name>
    <dbReference type="NCBI Taxonomy" id="2161677"/>
    <lineage>
        <taxon>Bacteria</taxon>
        <taxon>Pseudomonadati</taxon>
        <taxon>Pseudomonadota</taxon>
        <taxon>Alphaproteobacteria</taxon>
        <taxon>Kordiimonadales</taxon>
        <taxon>Kordiimonadaceae</taxon>
        <taxon>Kordiimonas</taxon>
    </lineage>
</organism>
<evidence type="ECO:0000256" key="4">
    <source>
        <dbReference type="ARBA" id="ARBA00023163"/>
    </source>
</evidence>
<protein>
    <submittedName>
        <fullName evidence="6">LysR family transcriptional regulator</fullName>
    </submittedName>
</protein>
<evidence type="ECO:0000313" key="6">
    <source>
        <dbReference type="EMBL" id="MFC3052836.1"/>
    </source>
</evidence>
<comment type="similarity">
    <text evidence="1">Belongs to the LysR transcriptional regulatory family.</text>
</comment>
<dbReference type="SUPFAM" id="SSF53850">
    <property type="entry name" value="Periplasmic binding protein-like II"/>
    <property type="match status" value="1"/>
</dbReference>
<dbReference type="InterPro" id="IPR005119">
    <property type="entry name" value="LysR_subst-bd"/>
</dbReference>
<dbReference type="Gene3D" id="1.10.10.10">
    <property type="entry name" value="Winged helix-like DNA-binding domain superfamily/Winged helix DNA-binding domain"/>
    <property type="match status" value="1"/>
</dbReference>
<gene>
    <name evidence="6" type="ORF">ACFOKA_13055</name>
</gene>